<feature type="domain" description="CUB" evidence="4">
    <location>
        <begin position="28"/>
        <end position="146"/>
    </location>
</feature>
<dbReference type="CDD" id="cd00041">
    <property type="entry name" value="CUB"/>
    <property type="match status" value="1"/>
</dbReference>
<evidence type="ECO:0000259" key="4">
    <source>
        <dbReference type="PROSITE" id="PS01180"/>
    </source>
</evidence>
<name>A0ABM1MI21_NICVS</name>
<proteinExistence type="predicted"/>
<sequence length="183" mass="21361">MSYKGIIAILATIANFLVPCCYSVNRHCDYYQYIKLNQQFIIHNAEYPRYYGSKVNCRWIAEGPPGTQIQLNCKDVRIPESRECAYDHLAIDQSRDTSLKDPPTYCGSGSLYITSDDNVFTVGMKIVYIEYIISSMYNFRVTICQIYQRWKILLHPDCSRINETSTLRLWLQTRKANRGWRGN</sequence>
<evidence type="ECO:0000313" key="5">
    <source>
        <dbReference type="Proteomes" id="UP000695000"/>
    </source>
</evidence>
<dbReference type="SUPFAM" id="SSF49854">
    <property type="entry name" value="Spermadhesin, CUB domain"/>
    <property type="match status" value="1"/>
</dbReference>
<dbReference type="Proteomes" id="UP000695000">
    <property type="component" value="Unplaced"/>
</dbReference>
<dbReference type="PROSITE" id="PS01180">
    <property type="entry name" value="CUB"/>
    <property type="match status" value="1"/>
</dbReference>
<dbReference type="GeneID" id="108560991"/>
<accession>A0ABM1MI21</accession>
<reference evidence="6" key="1">
    <citation type="submission" date="2025-08" db="UniProtKB">
        <authorList>
            <consortium name="RefSeq"/>
        </authorList>
    </citation>
    <scope>IDENTIFICATION</scope>
    <source>
        <tissue evidence="6">Whole Larva</tissue>
    </source>
</reference>
<keyword evidence="5" id="KW-1185">Reference proteome</keyword>
<dbReference type="Pfam" id="PF00431">
    <property type="entry name" value="CUB"/>
    <property type="match status" value="1"/>
</dbReference>
<feature type="chain" id="PRO_5045238769" evidence="3">
    <location>
        <begin position="24"/>
        <end position="183"/>
    </location>
</feature>
<evidence type="ECO:0000256" key="1">
    <source>
        <dbReference type="ARBA" id="ARBA00023157"/>
    </source>
</evidence>
<feature type="signal peptide" evidence="3">
    <location>
        <begin position="1"/>
        <end position="23"/>
    </location>
</feature>
<dbReference type="Gene3D" id="2.60.120.290">
    <property type="entry name" value="Spermadhesin, CUB domain"/>
    <property type="match status" value="1"/>
</dbReference>
<organism evidence="5 6">
    <name type="scientific">Nicrophorus vespilloides</name>
    <name type="common">Boreal carrion beetle</name>
    <dbReference type="NCBI Taxonomy" id="110193"/>
    <lineage>
        <taxon>Eukaryota</taxon>
        <taxon>Metazoa</taxon>
        <taxon>Ecdysozoa</taxon>
        <taxon>Arthropoda</taxon>
        <taxon>Hexapoda</taxon>
        <taxon>Insecta</taxon>
        <taxon>Pterygota</taxon>
        <taxon>Neoptera</taxon>
        <taxon>Endopterygota</taxon>
        <taxon>Coleoptera</taxon>
        <taxon>Polyphaga</taxon>
        <taxon>Staphyliniformia</taxon>
        <taxon>Silphidae</taxon>
        <taxon>Nicrophorinae</taxon>
        <taxon>Nicrophorus</taxon>
    </lineage>
</organism>
<evidence type="ECO:0000256" key="2">
    <source>
        <dbReference type="PROSITE-ProRule" id="PRU00059"/>
    </source>
</evidence>
<dbReference type="InterPro" id="IPR000859">
    <property type="entry name" value="CUB_dom"/>
</dbReference>
<dbReference type="InterPro" id="IPR035914">
    <property type="entry name" value="Sperma_CUB_dom_sf"/>
</dbReference>
<keyword evidence="1" id="KW-1015">Disulfide bond</keyword>
<dbReference type="RefSeq" id="XP_017774221.1">
    <property type="nucleotide sequence ID" value="XM_017918732.1"/>
</dbReference>
<keyword evidence="3" id="KW-0732">Signal</keyword>
<gene>
    <name evidence="6" type="primary">LOC108560991</name>
</gene>
<comment type="caution">
    <text evidence="2">Lacks conserved residue(s) required for the propagation of feature annotation.</text>
</comment>
<protein>
    <submittedName>
        <fullName evidence="6">Uncharacterized protein LOC108560991</fullName>
    </submittedName>
</protein>
<evidence type="ECO:0000256" key="3">
    <source>
        <dbReference type="SAM" id="SignalP"/>
    </source>
</evidence>
<evidence type="ECO:0000313" key="6">
    <source>
        <dbReference type="RefSeq" id="XP_017774221.1"/>
    </source>
</evidence>